<organism evidence="2 3">
    <name type="scientific">Solitalea agri</name>
    <dbReference type="NCBI Taxonomy" id="2953739"/>
    <lineage>
        <taxon>Bacteria</taxon>
        <taxon>Pseudomonadati</taxon>
        <taxon>Bacteroidota</taxon>
        <taxon>Sphingobacteriia</taxon>
        <taxon>Sphingobacteriales</taxon>
        <taxon>Sphingobacteriaceae</taxon>
        <taxon>Solitalea</taxon>
    </lineage>
</organism>
<evidence type="ECO:0000259" key="1">
    <source>
        <dbReference type="Pfam" id="PF12867"/>
    </source>
</evidence>
<comment type="caution">
    <text evidence="2">The sequence shown here is derived from an EMBL/GenBank/DDBJ whole genome shotgun (WGS) entry which is preliminary data.</text>
</comment>
<dbReference type="EMBL" id="JAMWYS010000017">
    <property type="protein sequence ID" value="MCO4292058.1"/>
    <property type="molecule type" value="Genomic_DNA"/>
</dbReference>
<accession>A0A9X2JBK0</accession>
<reference evidence="2" key="1">
    <citation type="submission" date="2022-06" db="EMBL/GenBank/DDBJ databases">
        <title>Solitalea sp. MAHUQ-68 isolated from rhizospheric soil.</title>
        <authorList>
            <person name="Huq M.A."/>
        </authorList>
    </citation>
    <scope>NUCLEOTIDE SEQUENCE</scope>
    <source>
        <strain evidence="2">MAHUQ-68</strain>
    </source>
</reference>
<sequence length="163" mass="18930">MKYTIEDGFPYYIELLGSTDYKQLFASPETFTLLETISEEKSAYCYAPGKWSIKQIIGHITDHERIMTYRALCFSRKDTTALPGYDQNLFVDNSRFNELSFELLLTDFNNVRNATNSFIATLSTEQLNLKGTAWKYELTVEEFLKATIGHEVHHMGILKERYL</sequence>
<dbReference type="Gene3D" id="1.20.120.450">
    <property type="entry name" value="dinb family like domain"/>
    <property type="match status" value="1"/>
</dbReference>
<evidence type="ECO:0000313" key="3">
    <source>
        <dbReference type="Proteomes" id="UP001155182"/>
    </source>
</evidence>
<evidence type="ECO:0000313" key="2">
    <source>
        <dbReference type="EMBL" id="MCO4292058.1"/>
    </source>
</evidence>
<dbReference type="Pfam" id="PF12867">
    <property type="entry name" value="DinB_2"/>
    <property type="match status" value="1"/>
</dbReference>
<dbReference type="InterPro" id="IPR034660">
    <property type="entry name" value="DinB/YfiT-like"/>
</dbReference>
<dbReference type="AlphaFoldDB" id="A0A9X2JBK0"/>
<dbReference type="RefSeq" id="WP_252586309.1">
    <property type="nucleotide sequence ID" value="NZ_JAMWYS010000017.1"/>
</dbReference>
<dbReference type="InterPro" id="IPR024775">
    <property type="entry name" value="DinB-like"/>
</dbReference>
<gene>
    <name evidence="2" type="ORF">NF867_04180</name>
</gene>
<keyword evidence="3" id="KW-1185">Reference proteome</keyword>
<dbReference type="SUPFAM" id="SSF109854">
    <property type="entry name" value="DinB/YfiT-like putative metalloenzymes"/>
    <property type="match status" value="1"/>
</dbReference>
<protein>
    <submittedName>
        <fullName evidence="2">DinB family protein</fullName>
    </submittedName>
</protein>
<name>A0A9X2JBK0_9SPHI</name>
<feature type="domain" description="DinB-like" evidence="1">
    <location>
        <begin position="30"/>
        <end position="157"/>
    </location>
</feature>
<dbReference type="Proteomes" id="UP001155182">
    <property type="component" value="Unassembled WGS sequence"/>
</dbReference>
<proteinExistence type="predicted"/>